<feature type="binding site" evidence="13">
    <location>
        <begin position="38"/>
        <end position="41"/>
    </location>
    <ligand>
        <name>GTP</name>
        <dbReference type="ChEBI" id="CHEBI:37565"/>
    </ligand>
</feature>
<dbReference type="SUPFAM" id="SSF52540">
    <property type="entry name" value="P-loop containing nucleoside triphosphate hydrolases"/>
    <property type="match status" value="1"/>
</dbReference>
<evidence type="ECO:0000256" key="9">
    <source>
        <dbReference type="ARBA" id="ARBA00023034"/>
    </source>
</evidence>
<evidence type="ECO:0000256" key="6">
    <source>
        <dbReference type="ARBA" id="ARBA00022741"/>
    </source>
</evidence>
<sequence length="93" mass="10748">MFVVDSSDRQFIGEARDILWSWVCDDQHQDAVVLVLANKRDKPDAMTMEEVSERLGLHTLRTHRWHIQSTCALTGEGLYEGLDWISNNAKFNE</sequence>
<evidence type="ECO:0000256" key="4">
    <source>
        <dbReference type="ARBA" id="ARBA00022448"/>
    </source>
</evidence>
<dbReference type="InterPro" id="IPR024156">
    <property type="entry name" value="Small_GTPase_ARF"/>
</dbReference>
<evidence type="ECO:0000256" key="8">
    <source>
        <dbReference type="ARBA" id="ARBA00022927"/>
    </source>
</evidence>
<accession>A0A7R9MHP0</accession>
<dbReference type="EC" id="3.6.5.2" evidence="3"/>
<dbReference type="PANTHER" id="PTHR11711">
    <property type="entry name" value="ADP RIBOSYLATION FACTOR-RELATED"/>
    <property type="match status" value="1"/>
</dbReference>
<evidence type="ECO:0000256" key="13">
    <source>
        <dbReference type="PIRSR" id="PIRSR606689-1"/>
    </source>
</evidence>
<evidence type="ECO:0000256" key="5">
    <source>
        <dbReference type="ARBA" id="ARBA00022707"/>
    </source>
</evidence>
<comment type="subcellular location">
    <subcellularLocation>
        <location evidence="1">Golgi apparatus membrane</location>
        <topology evidence="1">Lipid-anchor</topology>
        <orientation evidence="1">Cytoplasmic side</orientation>
    </subcellularLocation>
</comment>
<dbReference type="FunFam" id="3.40.50.300:FF:003500">
    <property type="entry name" value="ADP-ribosylation factor 1"/>
    <property type="match status" value="1"/>
</dbReference>
<evidence type="ECO:0000256" key="12">
    <source>
        <dbReference type="ARBA" id="ARBA00048098"/>
    </source>
</evidence>
<dbReference type="GO" id="GO:0016192">
    <property type="term" value="P:vesicle-mediated transport"/>
    <property type="evidence" value="ECO:0007669"/>
    <property type="project" value="UniProtKB-KW"/>
</dbReference>
<proteinExistence type="inferred from homology"/>
<organism evidence="14">
    <name type="scientific">Oppiella nova</name>
    <dbReference type="NCBI Taxonomy" id="334625"/>
    <lineage>
        <taxon>Eukaryota</taxon>
        <taxon>Metazoa</taxon>
        <taxon>Ecdysozoa</taxon>
        <taxon>Arthropoda</taxon>
        <taxon>Chelicerata</taxon>
        <taxon>Arachnida</taxon>
        <taxon>Acari</taxon>
        <taxon>Acariformes</taxon>
        <taxon>Sarcoptiformes</taxon>
        <taxon>Oribatida</taxon>
        <taxon>Brachypylina</taxon>
        <taxon>Oppioidea</taxon>
        <taxon>Oppiidae</taxon>
        <taxon>Oppiella</taxon>
    </lineage>
</organism>
<keyword evidence="5" id="KW-0519">Myristate</keyword>
<dbReference type="GO" id="GO:0003925">
    <property type="term" value="F:G protein activity"/>
    <property type="evidence" value="ECO:0007669"/>
    <property type="project" value="UniProtKB-EC"/>
</dbReference>
<dbReference type="PROSITE" id="PS51417">
    <property type="entry name" value="ARF"/>
    <property type="match status" value="1"/>
</dbReference>
<dbReference type="GO" id="GO:0000139">
    <property type="term" value="C:Golgi membrane"/>
    <property type="evidence" value="ECO:0007669"/>
    <property type="project" value="UniProtKB-SubCell"/>
</dbReference>
<evidence type="ECO:0000256" key="3">
    <source>
        <dbReference type="ARBA" id="ARBA00011984"/>
    </source>
</evidence>
<dbReference type="Gene3D" id="3.40.50.300">
    <property type="entry name" value="P-loop containing nucleotide triphosphate hydrolases"/>
    <property type="match status" value="1"/>
</dbReference>
<name>A0A7R9MHP0_9ACAR</name>
<keyword evidence="4" id="KW-0813">Transport</keyword>
<evidence type="ECO:0000256" key="10">
    <source>
        <dbReference type="ARBA" id="ARBA00023134"/>
    </source>
</evidence>
<keyword evidence="7" id="KW-0931">ER-Golgi transport</keyword>
<dbReference type="GO" id="GO:0005525">
    <property type="term" value="F:GTP binding"/>
    <property type="evidence" value="ECO:0007669"/>
    <property type="project" value="UniProtKB-KW"/>
</dbReference>
<dbReference type="Pfam" id="PF00025">
    <property type="entry name" value="Arf"/>
    <property type="match status" value="1"/>
</dbReference>
<dbReference type="InterPro" id="IPR006689">
    <property type="entry name" value="Small_GTPase_ARF/SAR"/>
</dbReference>
<dbReference type="InterPro" id="IPR027417">
    <property type="entry name" value="P-loop_NTPase"/>
</dbReference>
<evidence type="ECO:0000313" key="15">
    <source>
        <dbReference type="Proteomes" id="UP000728032"/>
    </source>
</evidence>
<evidence type="ECO:0000256" key="2">
    <source>
        <dbReference type="ARBA" id="ARBA00010290"/>
    </source>
</evidence>
<comment type="catalytic activity">
    <reaction evidence="12">
        <text>GTP + H2O = GDP + phosphate + H(+)</text>
        <dbReference type="Rhea" id="RHEA:19669"/>
        <dbReference type="ChEBI" id="CHEBI:15377"/>
        <dbReference type="ChEBI" id="CHEBI:15378"/>
        <dbReference type="ChEBI" id="CHEBI:37565"/>
        <dbReference type="ChEBI" id="CHEBI:43474"/>
        <dbReference type="ChEBI" id="CHEBI:58189"/>
        <dbReference type="EC" id="3.6.5.2"/>
    </reaction>
</comment>
<keyword evidence="8" id="KW-0653">Protein transport</keyword>
<dbReference type="SMART" id="SM00177">
    <property type="entry name" value="ARF"/>
    <property type="match status" value="1"/>
</dbReference>
<keyword evidence="10 13" id="KW-0342">GTP-binding</keyword>
<keyword evidence="15" id="KW-1185">Reference proteome</keyword>
<comment type="similarity">
    <text evidence="2">Belongs to the small GTPase superfamily. Arf family.</text>
</comment>
<dbReference type="Proteomes" id="UP000728032">
    <property type="component" value="Unassembled WGS sequence"/>
</dbReference>
<dbReference type="AlphaFoldDB" id="A0A7R9MHP0"/>
<keyword evidence="9" id="KW-0333">Golgi apparatus</keyword>
<keyword evidence="6 13" id="KW-0547">Nucleotide-binding</keyword>
<gene>
    <name evidence="14" type="ORF">ONB1V03_LOCUS16715</name>
</gene>
<evidence type="ECO:0000256" key="11">
    <source>
        <dbReference type="ARBA" id="ARBA00023288"/>
    </source>
</evidence>
<protein>
    <recommendedName>
        <fullName evidence="3">small monomeric GTPase</fullName>
        <ecNumber evidence="3">3.6.5.2</ecNumber>
    </recommendedName>
</protein>
<keyword evidence="11" id="KW-0449">Lipoprotein</keyword>
<evidence type="ECO:0000256" key="1">
    <source>
        <dbReference type="ARBA" id="ARBA00004444"/>
    </source>
</evidence>
<dbReference type="EMBL" id="OC934220">
    <property type="protein sequence ID" value="CAD7660145.1"/>
    <property type="molecule type" value="Genomic_DNA"/>
</dbReference>
<reference evidence="14" key="1">
    <citation type="submission" date="2020-11" db="EMBL/GenBank/DDBJ databases">
        <authorList>
            <person name="Tran Van P."/>
        </authorList>
    </citation>
    <scope>NUCLEOTIDE SEQUENCE</scope>
</reference>
<dbReference type="OrthoDB" id="2011769at2759"/>
<evidence type="ECO:0000256" key="7">
    <source>
        <dbReference type="ARBA" id="ARBA00022892"/>
    </source>
</evidence>
<dbReference type="GO" id="GO:0015031">
    <property type="term" value="P:protein transport"/>
    <property type="evidence" value="ECO:0007669"/>
    <property type="project" value="UniProtKB-KW"/>
</dbReference>
<evidence type="ECO:0000313" key="14">
    <source>
        <dbReference type="EMBL" id="CAD7660145.1"/>
    </source>
</evidence>
<dbReference type="EMBL" id="CAJPVJ010019395">
    <property type="protein sequence ID" value="CAG2177283.1"/>
    <property type="molecule type" value="Genomic_DNA"/>
</dbReference>